<evidence type="ECO:0000313" key="6">
    <source>
        <dbReference type="Proteomes" id="UP001407405"/>
    </source>
</evidence>
<comment type="caution">
    <text evidence="5">The sequence shown here is derived from an EMBL/GenBank/DDBJ whole genome shotgun (WGS) entry which is preliminary data.</text>
</comment>
<dbReference type="CDD" id="cd03230">
    <property type="entry name" value="ABC_DR_subfamily_A"/>
    <property type="match status" value="1"/>
</dbReference>
<dbReference type="Pfam" id="PF00005">
    <property type="entry name" value="ABC_tran"/>
    <property type="match status" value="1"/>
</dbReference>
<dbReference type="Gene3D" id="3.40.50.300">
    <property type="entry name" value="P-loop containing nucleotide triphosphate hydrolases"/>
    <property type="match status" value="1"/>
</dbReference>
<organism evidence="5 6">
    <name type="scientific">Anoxynatronum sibiricum</name>
    <dbReference type="NCBI Taxonomy" id="210623"/>
    <lineage>
        <taxon>Bacteria</taxon>
        <taxon>Bacillati</taxon>
        <taxon>Bacillota</taxon>
        <taxon>Clostridia</taxon>
        <taxon>Eubacteriales</taxon>
        <taxon>Clostridiaceae</taxon>
        <taxon>Anoxynatronum</taxon>
    </lineage>
</organism>
<evidence type="ECO:0000313" key="5">
    <source>
        <dbReference type="EMBL" id="MEN1761640.1"/>
    </source>
</evidence>
<dbReference type="InterPro" id="IPR051782">
    <property type="entry name" value="ABC_Transporter_VariousFunc"/>
</dbReference>
<dbReference type="Proteomes" id="UP001407405">
    <property type="component" value="Unassembled WGS sequence"/>
</dbReference>
<proteinExistence type="predicted"/>
<dbReference type="PROSITE" id="PS50893">
    <property type="entry name" value="ABC_TRANSPORTER_2"/>
    <property type="match status" value="1"/>
</dbReference>
<accession>A0ABU9VWU2</accession>
<dbReference type="PROSITE" id="PS00211">
    <property type="entry name" value="ABC_TRANSPORTER_1"/>
    <property type="match status" value="1"/>
</dbReference>
<dbReference type="SMART" id="SM00382">
    <property type="entry name" value="AAA"/>
    <property type="match status" value="1"/>
</dbReference>
<keyword evidence="1" id="KW-0813">Transport</keyword>
<gene>
    <name evidence="5" type="ORF">AAIG11_14225</name>
</gene>
<feature type="domain" description="ABC transporter" evidence="4">
    <location>
        <begin position="4"/>
        <end position="225"/>
    </location>
</feature>
<reference evidence="5 6" key="1">
    <citation type="submission" date="2024-04" db="EMBL/GenBank/DDBJ databases">
        <title>Genome sequencing and metabolic network reconstruction of aminoacids and betaine degradation by Anoxynatronum sibiricum.</title>
        <authorList>
            <person name="Detkova E.N."/>
            <person name="Boltjanskaja Y.V."/>
            <person name="Mardanov A.V."/>
            <person name="Kevbrin V."/>
        </authorList>
    </citation>
    <scope>NUCLEOTIDE SEQUENCE [LARGE SCALE GENOMIC DNA]</scope>
    <source>
        <strain evidence="5 6">Z-7981</strain>
    </source>
</reference>
<dbReference type="InterPro" id="IPR003593">
    <property type="entry name" value="AAA+_ATPase"/>
</dbReference>
<keyword evidence="6" id="KW-1185">Reference proteome</keyword>
<protein>
    <submittedName>
        <fullName evidence="5">ABC transporter ATP-binding protein</fullName>
    </submittedName>
</protein>
<keyword evidence="2" id="KW-0547">Nucleotide-binding</keyword>
<dbReference type="InterPro" id="IPR003439">
    <property type="entry name" value="ABC_transporter-like_ATP-bd"/>
</dbReference>
<dbReference type="PANTHER" id="PTHR42939:SF5">
    <property type="entry name" value="ABC-TYPE TRANSPORTER ATP-BINDING PROTEIN ECSA"/>
    <property type="match status" value="1"/>
</dbReference>
<evidence type="ECO:0000256" key="2">
    <source>
        <dbReference type="ARBA" id="ARBA00022741"/>
    </source>
</evidence>
<dbReference type="EMBL" id="JBCITM010000019">
    <property type="protein sequence ID" value="MEN1761640.1"/>
    <property type="molecule type" value="Genomic_DNA"/>
</dbReference>
<keyword evidence="3 5" id="KW-0067">ATP-binding</keyword>
<evidence type="ECO:0000259" key="4">
    <source>
        <dbReference type="PROSITE" id="PS50893"/>
    </source>
</evidence>
<dbReference type="InterPro" id="IPR027417">
    <property type="entry name" value="P-loop_NTPase"/>
</dbReference>
<name>A0ABU9VWU2_9CLOT</name>
<dbReference type="GO" id="GO:0005524">
    <property type="term" value="F:ATP binding"/>
    <property type="evidence" value="ECO:0007669"/>
    <property type="project" value="UniProtKB-KW"/>
</dbReference>
<dbReference type="PANTHER" id="PTHR42939">
    <property type="entry name" value="ABC TRANSPORTER ATP-BINDING PROTEIN ALBC-RELATED"/>
    <property type="match status" value="1"/>
</dbReference>
<evidence type="ECO:0000256" key="1">
    <source>
        <dbReference type="ARBA" id="ARBA00022448"/>
    </source>
</evidence>
<evidence type="ECO:0000256" key="3">
    <source>
        <dbReference type="ARBA" id="ARBA00022840"/>
    </source>
</evidence>
<dbReference type="SUPFAM" id="SSF52540">
    <property type="entry name" value="P-loop containing nucleoside triphosphate hydrolases"/>
    <property type="match status" value="1"/>
</dbReference>
<sequence>MTRIIVKDLAAGYDRKAVLHRLNFVLNEGELVGLIGDNGAGKTTLMKVLTGILPPIDGEVSKKNPGDKWGLVPEIPQLYYEMTLREHLDFVAMCHQMPQDVYEQRREALLEQFVMTDQLDKFPGTYSKGMRQKAMLICALLYQPQILFIDEPFVGLDPKGIQALLQVMETEKRRGATIFMSTHILDTAEKVCDRFLLLSRGKLVGSGSMESLRQKFGISEASLMELYIRAVEVEHS</sequence>
<dbReference type="InterPro" id="IPR017871">
    <property type="entry name" value="ABC_transporter-like_CS"/>
</dbReference>
<dbReference type="RefSeq" id="WP_343186927.1">
    <property type="nucleotide sequence ID" value="NZ_JBCITM010000019.1"/>
</dbReference>